<protein>
    <submittedName>
        <fullName evidence="4">LLM class flavin-dependent oxidoreductase</fullName>
    </submittedName>
</protein>
<proteinExistence type="predicted"/>
<evidence type="ECO:0000313" key="5">
    <source>
        <dbReference type="Proteomes" id="UP000593594"/>
    </source>
</evidence>
<sequence length="354" mass="39561">MTQRDRSRTPREIYAETADQVRLVEELGFETAWFAEHHFSNYCLCPSPLTMATYMAGQTSRIKLGPAVFVVPLYEPIRMLEDIGMADQLSGGRIVLGFGTGYQEYEFHKFGVDLKQGREIFLETLDFVDAYLAGDPLTFRGEHIAMPETSFSVRTLQKRPEIYIAGMAGDVDTQRRAVERGYVPFFTTGWNTVEVIGQIRAKVQETYRLAGGDPASMPFALQRYVFVTDDRDEALRAADGARYVRRIAMAMRQGYGELDGAFLKETPAADEPPLEEIVEHTLIGDAETVAEKLVRDIEALQPSHMSCFMAIPGISQDRVLKSMERFGKEVLPMVEKRVGDLGKVGVPVPGARAA</sequence>
<dbReference type="Proteomes" id="UP000593594">
    <property type="component" value="Chromosome"/>
</dbReference>
<accession>A0A7S8C3G2</accession>
<dbReference type="InterPro" id="IPR050766">
    <property type="entry name" value="Bact_Lucif_Oxidored"/>
</dbReference>
<dbReference type="GO" id="GO:0005829">
    <property type="term" value="C:cytosol"/>
    <property type="evidence" value="ECO:0007669"/>
    <property type="project" value="TreeGrafter"/>
</dbReference>
<dbReference type="KEGG" id="kmn:HW532_08125"/>
<keyword evidence="5" id="KW-1185">Reference proteome</keyword>
<reference evidence="4 5" key="1">
    <citation type="submission" date="2020-06" db="EMBL/GenBank/DDBJ databases">
        <title>Genome sequence of 2 isolates from Red Sea Mangroves.</title>
        <authorList>
            <person name="Sefrji F."/>
            <person name="Michoud G."/>
            <person name="Merlino G."/>
            <person name="Daffonchio D."/>
        </authorList>
    </citation>
    <scope>NUCLEOTIDE SEQUENCE [LARGE SCALE GENOMIC DNA]</scope>
    <source>
        <strain evidence="4 5">R1DC25</strain>
    </source>
</reference>
<keyword evidence="1" id="KW-0560">Oxidoreductase</keyword>
<dbReference type="RefSeq" id="WP_213163906.1">
    <property type="nucleotide sequence ID" value="NZ_CP058214.1"/>
</dbReference>
<dbReference type="GO" id="GO:0016705">
    <property type="term" value="F:oxidoreductase activity, acting on paired donors, with incorporation or reduction of molecular oxygen"/>
    <property type="evidence" value="ECO:0007669"/>
    <property type="project" value="InterPro"/>
</dbReference>
<organism evidence="4 5">
    <name type="scientific">Kaustia mangrovi</name>
    <dbReference type="NCBI Taxonomy" id="2593653"/>
    <lineage>
        <taxon>Bacteria</taxon>
        <taxon>Pseudomonadati</taxon>
        <taxon>Pseudomonadota</taxon>
        <taxon>Alphaproteobacteria</taxon>
        <taxon>Hyphomicrobiales</taxon>
        <taxon>Parvibaculaceae</taxon>
        <taxon>Kaustia</taxon>
    </lineage>
</organism>
<dbReference type="EMBL" id="CP058214">
    <property type="protein sequence ID" value="QPC42669.1"/>
    <property type="molecule type" value="Genomic_DNA"/>
</dbReference>
<dbReference type="InterPro" id="IPR036661">
    <property type="entry name" value="Luciferase-like_sf"/>
</dbReference>
<evidence type="ECO:0000313" key="4">
    <source>
        <dbReference type="EMBL" id="QPC42669.1"/>
    </source>
</evidence>
<dbReference type="GO" id="GO:0004497">
    <property type="term" value="F:monooxygenase activity"/>
    <property type="evidence" value="ECO:0007669"/>
    <property type="project" value="UniProtKB-KW"/>
</dbReference>
<keyword evidence="2" id="KW-0503">Monooxygenase</keyword>
<dbReference type="AlphaFoldDB" id="A0A7S8C3G2"/>
<dbReference type="Gene3D" id="3.20.20.30">
    <property type="entry name" value="Luciferase-like domain"/>
    <property type="match status" value="1"/>
</dbReference>
<name>A0A7S8C3G2_9HYPH</name>
<gene>
    <name evidence="4" type="ORF">HW532_08125</name>
</gene>
<dbReference type="Pfam" id="PF00296">
    <property type="entry name" value="Bac_luciferase"/>
    <property type="match status" value="1"/>
</dbReference>
<evidence type="ECO:0000256" key="1">
    <source>
        <dbReference type="ARBA" id="ARBA00023002"/>
    </source>
</evidence>
<evidence type="ECO:0000259" key="3">
    <source>
        <dbReference type="Pfam" id="PF00296"/>
    </source>
</evidence>
<dbReference type="PANTHER" id="PTHR30137:SF8">
    <property type="entry name" value="BLR5498 PROTEIN"/>
    <property type="match status" value="1"/>
</dbReference>
<evidence type="ECO:0000256" key="2">
    <source>
        <dbReference type="ARBA" id="ARBA00023033"/>
    </source>
</evidence>
<dbReference type="SUPFAM" id="SSF51679">
    <property type="entry name" value="Bacterial luciferase-like"/>
    <property type="match status" value="1"/>
</dbReference>
<feature type="domain" description="Luciferase-like" evidence="3">
    <location>
        <begin position="7"/>
        <end position="295"/>
    </location>
</feature>
<dbReference type="InterPro" id="IPR011251">
    <property type="entry name" value="Luciferase-like_dom"/>
</dbReference>
<dbReference type="PANTHER" id="PTHR30137">
    <property type="entry name" value="LUCIFERASE-LIKE MONOOXYGENASE"/>
    <property type="match status" value="1"/>
</dbReference>